<name>A0ABU2JZ07_9ACTN</name>
<dbReference type="HAMAP" id="MF_00272">
    <property type="entry name" value="GcvH"/>
    <property type="match status" value="1"/>
</dbReference>
<sequence>MSNPEHLRYTRDHEWLSKPADGVATVGITEYAAGKLGDVVYAQLPEVGTPVTAGGACGELESTKAISDLFSPVDGEVIEVNQAVVDDPELVNSASFEGGWLFKVRVDDAVWDSADLLSAEEYTAFSEG</sequence>
<dbReference type="PROSITE" id="PS00189">
    <property type="entry name" value="LIPOYL"/>
    <property type="match status" value="1"/>
</dbReference>
<dbReference type="PROSITE" id="PS50968">
    <property type="entry name" value="BIOTINYL_LIPOYL"/>
    <property type="match status" value="1"/>
</dbReference>
<dbReference type="PANTHER" id="PTHR11715">
    <property type="entry name" value="GLYCINE CLEAVAGE SYSTEM H PROTEIN"/>
    <property type="match status" value="1"/>
</dbReference>
<dbReference type="InterPro" id="IPR000089">
    <property type="entry name" value="Biotin_lipoyl"/>
</dbReference>
<dbReference type="InterPro" id="IPR033753">
    <property type="entry name" value="GCV_H/Fam206"/>
</dbReference>
<feature type="domain" description="Lipoyl-binding" evidence="4">
    <location>
        <begin position="23"/>
        <end position="105"/>
    </location>
</feature>
<evidence type="ECO:0000313" key="6">
    <source>
        <dbReference type="Proteomes" id="UP001183410"/>
    </source>
</evidence>
<comment type="cofactor">
    <cofactor evidence="3">
        <name>(R)-lipoate</name>
        <dbReference type="ChEBI" id="CHEBI:83088"/>
    </cofactor>
    <text evidence="3">Binds 1 lipoyl cofactor covalently.</text>
</comment>
<organism evidence="5 6">
    <name type="scientific">Streptomyces chisholmiae</name>
    <dbReference type="NCBI Taxonomy" id="3075540"/>
    <lineage>
        <taxon>Bacteria</taxon>
        <taxon>Bacillati</taxon>
        <taxon>Actinomycetota</taxon>
        <taxon>Actinomycetes</taxon>
        <taxon>Kitasatosporales</taxon>
        <taxon>Streptomycetaceae</taxon>
        <taxon>Streptomyces</taxon>
    </lineage>
</organism>
<dbReference type="CDD" id="cd06848">
    <property type="entry name" value="GCS_H"/>
    <property type="match status" value="1"/>
</dbReference>
<comment type="function">
    <text evidence="3">The glycine cleavage system catalyzes the degradation of glycine. The H protein shuttles the methylamine group of glycine from the P protein to the T protein.</text>
</comment>
<dbReference type="SUPFAM" id="SSF51230">
    <property type="entry name" value="Single hybrid motif"/>
    <property type="match status" value="1"/>
</dbReference>
<dbReference type="NCBIfam" id="TIGR00527">
    <property type="entry name" value="gcvH"/>
    <property type="match status" value="1"/>
</dbReference>
<dbReference type="InterPro" id="IPR017453">
    <property type="entry name" value="GCV_H_sub"/>
</dbReference>
<reference evidence="6" key="1">
    <citation type="submission" date="2023-07" db="EMBL/GenBank/DDBJ databases">
        <title>30 novel species of actinomycetes from the DSMZ collection.</title>
        <authorList>
            <person name="Nouioui I."/>
        </authorList>
    </citation>
    <scope>NUCLEOTIDE SEQUENCE [LARGE SCALE GENOMIC DNA]</scope>
    <source>
        <strain evidence="6">DSM 44915</strain>
    </source>
</reference>
<comment type="subunit">
    <text evidence="3">The glycine cleavage system is composed of four proteins: P, T, L and H.</text>
</comment>
<keyword evidence="2 3" id="KW-0450">Lipoyl</keyword>
<dbReference type="Proteomes" id="UP001183410">
    <property type="component" value="Unassembled WGS sequence"/>
</dbReference>
<comment type="caution">
    <text evidence="5">The sequence shown here is derived from an EMBL/GenBank/DDBJ whole genome shotgun (WGS) entry which is preliminary data.</text>
</comment>
<dbReference type="Gene3D" id="2.40.50.100">
    <property type="match status" value="1"/>
</dbReference>
<proteinExistence type="inferred from homology"/>
<dbReference type="InterPro" id="IPR003016">
    <property type="entry name" value="2-oxoA_DH_lipoyl-BS"/>
</dbReference>
<dbReference type="Pfam" id="PF01597">
    <property type="entry name" value="GCV_H"/>
    <property type="match status" value="1"/>
</dbReference>
<protein>
    <recommendedName>
        <fullName evidence="3">Glycine cleavage system H protein</fullName>
    </recommendedName>
</protein>
<gene>
    <name evidence="3 5" type="primary">gcvH</name>
    <name evidence="5" type="ORF">RM844_24455</name>
</gene>
<evidence type="ECO:0000256" key="2">
    <source>
        <dbReference type="ARBA" id="ARBA00022823"/>
    </source>
</evidence>
<dbReference type="RefSeq" id="WP_311669516.1">
    <property type="nucleotide sequence ID" value="NZ_JAVREO010000016.1"/>
</dbReference>
<keyword evidence="6" id="KW-1185">Reference proteome</keyword>
<evidence type="ECO:0000256" key="3">
    <source>
        <dbReference type="HAMAP-Rule" id="MF_00272"/>
    </source>
</evidence>
<accession>A0ABU2JZ07</accession>
<dbReference type="PANTHER" id="PTHR11715:SF3">
    <property type="entry name" value="GLYCINE CLEAVAGE SYSTEM H PROTEIN-RELATED"/>
    <property type="match status" value="1"/>
</dbReference>
<feature type="modified residue" description="N6-lipoyllysine" evidence="3">
    <location>
        <position position="64"/>
    </location>
</feature>
<dbReference type="InterPro" id="IPR011053">
    <property type="entry name" value="Single_hybrid_motif"/>
</dbReference>
<dbReference type="InterPro" id="IPR002930">
    <property type="entry name" value="GCV_H"/>
</dbReference>
<dbReference type="EMBL" id="JAVREO010000016">
    <property type="protein sequence ID" value="MDT0269438.1"/>
    <property type="molecule type" value="Genomic_DNA"/>
</dbReference>
<evidence type="ECO:0000256" key="1">
    <source>
        <dbReference type="ARBA" id="ARBA00009249"/>
    </source>
</evidence>
<evidence type="ECO:0000313" key="5">
    <source>
        <dbReference type="EMBL" id="MDT0269438.1"/>
    </source>
</evidence>
<dbReference type="NCBIfam" id="NF002270">
    <property type="entry name" value="PRK01202.1"/>
    <property type="match status" value="1"/>
</dbReference>
<comment type="similarity">
    <text evidence="1 3">Belongs to the GcvH family.</text>
</comment>
<evidence type="ECO:0000259" key="4">
    <source>
        <dbReference type="PROSITE" id="PS50968"/>
    </source>
</evidence>